<reference evidence="1 2" key="1">
    <citation type="submission" date="2018-11" db="EMBL/GenBank/DDBJ databases">
        <title>Proposal to divide the Flavobacteriaceae and reorganize its genera based on Amino Acid Identity values calculated from whole genome sequences.</title>
        <authorList>
            <person name="Nicholson A.C."/>
            <person name="Gulvik C.A."/>
            <person name="Whitney A.M."/>
            <person name="Humrighouse B.W."/>
            <person name="Bell M."/>
            <person name="Holmes B."/>
            <person name="Steigerwalt A.G."/>
            <person name="Villarma A."/>
            <person name="Sheth M."/>
            <person name="Batra D."/>
            <person name="Pryor J."/>
            <person name="Bernardet J.-F."/>
            <person name="Hugo C."/>
            <person name="Kampfer P."/>
            <person name="Newman J."/>
            <person name="McQuiston J.R."/>
        </authorList>
    </citation>
    <scope>NUCLEOTIDE SEQUENCE [LARGE SCALE GENOMIC DNA]</scope>
    <source>
        <strain evidence="1 2">G0041</strain>
    </source>
</reference>
<dbReference type="Proteomes" id="UP000278288">
    <property type="component" value="Chromosome"/>
</dbReference>
<proteinExistence type="predicted"/>
<keyword evidence="2" id="KW-1185">Reference proteome</keyword>
<dbReference type="EMBL" id="CP033923">
    <property type="protein sequence ID" value="AZA90945.1"/>
    <property type="molecule type" value="Genomic_DNA"/>
</dbReference>
<dbReference type="RefSeq" id="WP_123857650.1">
    <property type="nucleotide sequence ID" value="NZ_CP033923.1"/>
</dbReference>
<evidence type="ECO:0000313" key="1">
    <source>
        <dbReference type="EMBL" id="AZA90945.1"/>
    </source>
</evidence>
<accession>A0AAD0YKH5</accession>
<evidence type="ECO:0000313" key="2">
    <source>
        <dbReference type="Proteomes" id="UP000278288"/>
    </source>
</evidence>
<dbReference type="AlphaFoldDB" id="A0AAD0YKH5"/>
<name>A0AAD0YKH5_CHRNA</name>
<gene>
    <name evidence="1" type="ORF">EG343_10005</name>
</gene>
<dbReference type="KEGG" id="cnk:EG343_10005"/>
<sequence length="60" mass="7179">MAILDKFPDISKALKELERRKEMAIWQLSIAIDKDIVQKKQYRIKELDHQIKELQNTKAK</sequence>
<organism evidence="1 2">
    <name type="scientific">Chryseobacterium nakagawai</name>
    <dbReference type="NCBI Taxonomy" id="1241982"/>
    <lineage>
        <taxon>Bacteria</taxon>
        <taxon>Pseudomonadati</taxon>
        <taxon>Bacteroidota</taxon>
        <taxon>Flavobacteriia</taxon>
        <taxon>Flavobacteriales</taxon>
        <taxon>Weeksellaceae</taxon>
        <taxon>Chryseobacterium group</taxon>
        <taxon>Chryseobacterium</taxon>
    </lineage>
</organism>
<protein>
    <submittedName>
        <fullName evidence="1">Uncharacterized protein</fullName>
    </submittedName>
</protein>